<dbReference type="Pfam" id="PF00012">
    <property type="entry name" value="HSP70"/>
    <property type="match status" value="1"/>
</dbReference>
<keyword evidence="1" id="KW-0547">Nucleotide-binding</keyword>
<dbReference type="Proteomes" id="UP001281410">
    <property type="component" value="Unassembled WGS sequence"/>
</dbReference>
<keyword evidence="4" id="KW-1185">Reference proteome</keyword>
<dbReference type="GO" id="GO:0140662">
    <property type="term" value="F:ATP-dependent protein folding chaperone"/>
    <property type="evidence" value="ECO:0007669"/>
    <property type="project" value="InterPro"/>
</dbReference>
<evidence type="ECO:0000256" key="2">
    <source>
        <dbReference type="ARBA" id="ARBA00022840"/>
    </source>
</evidence>
<reference evidence="3" key="1">
    <citation type="journal article" date="2023" name="Plant J.">
        <title>Genome sequences and population genomics provide insights into the demographic history, inbreeding, and mutation load of two 'living fossil' tree species of Dipteronia.</title>
        <authorList>
            <person name="Feng Y."/>
            <person name="Comes H.P."/>
            <person name="Chen J."/>
            <person name="Zhu S."/>
            <person name="Lu R."/>
            <person name="Zhang X."/>
            <person name="Li P."/>
            <person name="Qiu J."/>
            <person name="Olsen K.M."/>
            <person name="Qiu Y."/>
        </authorList>
    </citation>
    <scope>NUCLEOTIDE SEQUENCE</scope>
    <source>
        <strain evidence="3">NBL</strain>
    </source>
</reference>
<dbReference type="InterPro" id="IPR013126">
    <property type="entry name" value="Hsp_70_fam"/>
</dbReference>
<gene>
    <name evidence="3" type="ORF">Dsin_023680</name>
</gene>
<dbReference type="Gene3D" id="3.30.420.40">
    <property type="match status" value="1"/>
</dbReference>
<dbReference type="GO" id="GO:0005524">
    <property type="term" value="F:ATP binding"/>
    <property type="evidence" value="ECO:0007669"/>
    <property type="project" value="UniProtKB-KW"/>
</dbReference>
<dbReference type="PANTHER" id="PTHR19375">
    <property type="entry name" value="HEAT SHOCK PROTEIN 70KDA"/>
    <property type="match status" value="1"/>
</dbReference>
<accession>A0AAE0A3T4</accession>
<keyword evidence="2" id="KW-0067">ATP-binding</keyword>
<dbReference type="SUPFAM" id="SSF53067">
    <property type="entry name" value="Actin-like ATPase domain"/>
    <property type="match status" value="1"/>
</dbReference>
<dbReference type="FunFam" id="3.30.30.30:FF:000001">
    <property type="entry name" value="heat shock 70 kDa protein-like"/>
    <property type="match status" value="1"/>
</dbReference>
<organism evidence="3 4">
    <name type="scientific">Dipteronia sinensis</name>
    <dbReference type="NCBI Taxonomy" id="43782"/>
    <lineage>
        <taxon>Eukaryota</taxon>
        <taxon>Viridiplantae</taxon>
        <taxon>Streptophyta</taxon>
        <taxon>Embryophyta</taxon>
        <taxon>Tracheophyta</taxon>
        <taxon>Spermatophyta</taxon>
        <taxon>Magnoliopsida</taxon>
        <taxon>eudicotyledons</taxon>
        <taxon>Gunneridae</taxon>
        <taxon>Pentapetalae</taxon>
        <taxon>rosids</taxon>
        <taxon>malvids</taxon>
        <taxon>Sapindales</taxon>
        <taxon>Sapindaceae</taxon>
        <taxon>Hippocastanoideae</taxon>
        <taxon>Acereae</taxon>
        <taxon>Dipteronia</taxon>
    </lineage>
</organism>
<comment type="caution">
    <text evidence="3">The sequence shown here is derived from an EMBL/GenBank/DDBJ whole genome shotgun (WGS) entry which is preliminary data.</text>
</comment>
<dbReference type="InterPro" id="IPR043129">
    <property type="entry name" value="ATPase_NBD"/>
</dbReference>
<dbReference type="AlphaFoldDB" id="A0AAE0A3T4"/>
<evidence type="ECO:0000256" key="1">
    <source>
        <dbReference type="ARBA" id="ARBA00022741"/>
    </source>
</evidence>
<sequence length="215" mass="23793">MEKPAERLQVLDGMVYDIKFLPYGDTEVQRDIKKPSNGSKVINPAVVYSCVGVYRNGHIEIITKDQGNRVTSSWVAFTNTTESGEAAKNQAAINEERSIFDVKRLIGRKFDDDEVQRDIKYLPYKIVNKDGKPHIQVKVKGEAKVISPEEISALILVKMKETAEAFLGKKIKDTVVTVPAYFNDAQIQATKDAGIIAGLNVARIINEPTATAMAP</sequence>
<evidence type="ECO:0000313" key="3">
    <source>
        <dbReference type="EMBL" id="KAK3200265.1"/>
    </source>
</evidence>
<evidence type="ECO:0000313" key="4">
    <source>
        <dbReference type="Proteomes" id="UP001281410"/>
    </source>
</evidence>
<dbReference type="FunFam" id="3.30.420.40:FF:000026">
    <property type="entry name" value="Heat shock protein 70"/>
    <property type="match status" value="1"/>
</dbReference>
<dbReference type="EMBL" id="JANJYJ010000007">
    <property type="protein sequence ID" value="KAK3200265.1"/>
    <property type="molecule type" value="Genomic_DNA"/>
</dbReference>
<name>A0AAE0A3T4_9ROSI</name>
<dbReference type="PRINTS" id="PR00301">
    <property type="entry name" value="HEATSHOCK70"/>
</dbReference>
<protein>
    <submittedName>
        <fullName evidence="3">Uncharacterized protein</fullName>
    </submittedName>
</protein>
<proteinExistence type="predicted"/>